<sequence length="90" mass="9901">MPNGSLMKIDVETFKSSPKVIGLNQTMKKMRKDEIRFVVLAEDCDAHIAETVKEACKTHQVHCIVAGTKAEIGKACEIDRPAAVIGFLDE</sequence>
<dbReference type="InterPro" id="IPR029064">
    <property type="entry name" value="Ribosomal_eL30-like_sf"/>
</dbReference>
<comment type="caution">
    <text evidence="2">The sequence shown here is derived from an EMBL/GenBank/DDBJ whole genome shotgun (WGS) entry which is preliminary data.</text>
</comment>
<dbReference type="InterPro" id="IPR004038">
    <property type="entry name" value="Ribosomal_eL8/eL30/eS12/Gad45"/>
</dbReference>
<keyword evidence="3" id="KW-1185">Reference proteome</keyword>
<evidence type="ECO:0000313" key="2">
    <source>
        <dbReference type="EMBL" id="MQM73256.1"/>
    </source>
</evidence>
<protein>
    <submittedName>
        <fullName evidence="2">50S ribosomal protein L7Ae-like protein</fullName>
    </submittedName>
</protein>
<dbReference type="Gene3D" id="3.30.1330.30">
    <property type="match status" value="1"/>
</dbReference>
<dbReference type="AlphaFoldDB" id="A0A6L5GTU4"/>
<dbReference type="Proteomes" id="UP000473648">
    <property type="component" value="Unassembled WGS sequence"/>
</dbReference>
<reference evidence="2" key="1">
    <citation type="journal article" date="2020" name="Appl. Environ. Microbiol.">
        <title>Medium-Chain Fatty Acid Synthesis by 'Candidatus Weimeria bifida' gen. nov., sp. nov., and 'Candidatus Pseudoramibacter fermentans' sp. nov.</title>
        <authorList>
            <person name="Scarborough M.J."/>
            <person name="Myers K.S."/>
            <person name="Donohue T.J."/>
            <person name="Noguera D.R."/>
        </authorList>
    </citation>
    <scope>NUCLEOTIDE SEQUENCE</scope>
    <source>
        <strain evidence="2">EUB1.1</strain>
    </source>
</reference>
<dbReference type="EMBL" id="VOGB01000005">
    <property type="protein sequence ID" value="MQM73256.1"/>
    <property type="molecule type" value="Genomic_DNA"/>
</dbReference>
<dbReference type="GO" id="GO:0005840">
    <property type="term" value="C:ribosome"/>
    <property type="evidence" value="ECO:0007669"/>
    <property type="project" value="UniProtKB-KW"/>
</dbReference>
<dbReference type="SUPFAM" id="SSF55315">
    <property type="entry name" value="L30e-like"/>
    <property type="match status" value="1"/>
</dbReference>
<feature type="domain" description="Ribosomal protein eL8/eL30/eS12/Gadd45" evidence="1">
    <location>
        <begin position="20"/>
        <end position="89"/>
    </location>
</feature>
<organism evidence="2 3">
    <name type="scientific">Candidatus Pseudoramibacter fermentans</name>
    <dbReference type="NCBI Taxonomy" id="2594427"/>
    <lineage>
        <taxon>Bacteria</taxon>
        <taxon>Bacillati</taxon>
        <taxon>Bacillota</taxon>
        <taxon>Clostridia</taxon>
        <taxon>Eubacteriales</taxon>
        <taxon>Eubacteriaceae</taxon>
        <taxon>Pseudoramibacter</taxon>
    </lineage>
</organism>
<evidence type="ECO:0000313" key="3">
    <source>
        <dbReference type="Proteomes" id="UP000473648"/>
    </source>
</evidence>
<gene>
    <name evidence="2" type="ORF">FRC53_07595</name>
</gene>
<proteinExistence type="predicted"/>
<evidence type="ECO:0000259" key="1">
    <source>
        <dbReference type="Pfam" id="PF01248"/>
    </source>
</evidence>
<dbReference type="Pfam" id="PF01248">
    <property type="entry name" value="Ribosomal_L7Ae"/>
    <property type="match status" value="1"/>
</dbReference>
<accession>A0A6L5GTU4</accession>
<name>A0A6L5GTU4_9FIRM</name>